<dbReference type="AlphaFoldDB" id="A0A1H0F397"/>
<sequence length="166" mass="18531">MRNVLAGVLLLLLLPNTALSAELWGPTNAGMTVKEVLRAVDGAYRIEDGGRLATTAVEEVRKDDVELAGETFTQQFYFMNGQLTQVTFKLDDERDFDTNMALVEALTKDLREQYGEEADSETTKAGIMRKASVSWIEGNRKIGIFLMTMGQDNSLMKVNYQAYFGD</sequence>
<reference evidence="3" key="1">
    <citation type="submission" date="2016-10" db="EMBL/GenBank/DDBJ databases">
        <authorList>
            <person name="Varghese N."/>
            <person name="Submissions S."/>
        </authorList>
    </citation>
    <scope>NUCLEOTIDE SEQUENCE [LARGE SCALE GENOMIC DNA]</scope>
    <source>
        <strain evidence="3">CGMCC 1.6494</strain>
    </source>
</reference>
<name>A0A1H0F397_9GAMM</name>
<feature type="signal peptide" evidence="1">
    <location>
        <begin position="1"/>
        <end position="20"/>
    </location>
</feature>
<gene>
    <name evidence="2" type="ORF">SAMN04487951_10999</name>
</gene>
<dbReference type="OrthoDB" id="6164318at2"/>
<evidence type="ECO:0000313" key="3">
    <source>
        <dbReference type="Proteomes" id="UP000199677"/>
    </source>
</evidence>
<dbReference type="RefSeq" id="WP_089706825.1">
    <property type="nucleotide sequence ID" value="NZ_FNII01000009.1"/>
</dbReference>
<proteinExistence type="predicted"/>
<dbReference type="EMBL" id="FNII01000009">
    <property type="protein sequence ID" value="SDN89061.1"/>
    <property type="molecule type" value="Genomic_DNA"/>
</dbReference>
<protein>
    <submittedName>
        <fullName evidence="2">Uncharacterized protein</fullName>
    </submittedName>
</protein>
<keyword evidence="1" id="KW-0732">Signal</keyword>
<evidence type="ECO:0000256" key="1">
    <source>
        <dbReference type="SAM" id="SignalP"/>
    </source>
</evidence>
<dbReference type="Proteomes" id="UP000199677">
    <property type="component" value="Unassembled WGS sequence"/>
</dbReference>
<feature type="chain" id="PRO_5011580977" evidence="1">
    <location>
        <begin position="21"/>
        <end position="166"/>
    </location>
</feature>
<keyword evidence="3" id="KW-1185">Reference proteome</keyword>
<organism evidence="2 3">
    <name type="scientific">Vreelandella arcis</name>
    <dbReference type="NCBI Taxonomy" id="416873"/>
    <lineage>
        <taxon>Bacteria</taxon>
        <taxon>Pseudomonadati</taxon>
        <taxon>Pseudomonadota</taxon>
        <taxon>Gammaproteobacteria</taxon>
        <taxon>Oceanospirillales</taxon>
        <taxon>Halomonadaceae</taxon>
        <taxon>Vreelandella</taxon>
    </lineage>
</organism>
<evidence type="ECO:0000313" key="2">
    <source>
        <dbReference type="EMBL" id="SDN89061.1"/>
    </source>
</evidence>
<accession>A0A1H0F397</accession>